<reference evidence="1" key="1">
    <citation type="journal article" date="2014" name="Front. Microbiol.">
        <title>High frequency of phylogenetically diverse reductive dehalogenase-homologous genes in deep subseafloor sedimentary metagenomes.</title>
        <authorList>
            <person name="Kawai M."/>
            <person name="Futagami T."/>
            <person name="Toyoda A."/>
            <person name="Takaki Y."/>
            <person name="Nishi S."/>
            <person name="Hori S."/>
            <person name="Arai W."/>
            <person name="Tsubouchi T."/>
            <person name="Morono Y."/>
            <person name="Uchiyama I."/>
            <person name="Ito T."/>
            <person name="Fujiyama A."/>
            <person name="Inagaki F."/>
            <person name="Takami H."/>
        </authorList>
    </citation>
    <scope>NUCLEOTIDE SEQUENCE</scope>
    <source>
        <strain evidence="1">Expedition CK06-06</strain>
    </source>
</reference>
<protein>
    <submittedName>
        <fullName evidence="1">Uncharacterized protein</fullName>
    </submittedName>
</protein>
<feature type="non-terminal residue" evidence="1">
    <location>
        <position position="185"/>
    </location>
</feature>
<gene>
    <name evidence="1" type="ORF">S03H2_39388</name>
</gene>
<proteinExistence type="predicted"/>
<dbReference type="AlphaFoldDB" id="X1H476"/>
<sequence length="185" mass="20213">MKYAQDDEQSAVAGTDAKAGKVGDIVTASIPYDDDYKIYGSIGDLWVLRGDPAAGGTLDKLIEGIGVVSQLAWCWDDAGNLYILDLKGMYKITRGLASIEPMTSDKIPNFTKDLALNPETQRIVLSFDPAKQGIVISVTTIETGANVNYFYDLQSGGFSPETYPVQDAIICSHYYDADDPEQRRL</sequence>
<name>X1H476_9ZZZZ</name>
<organism evidence="1">
    <name type="scientific">marine sediment metagenome</name>
    <dbReference type="NCBI Taxonomy" id="412755"/>
    <lineage>
        <taxon>unclassified sequences</taxon>
        <taxon>metagenomes</taxon>
        <taxon>ecological metagenomes</taxon>
    </lineage>
</organism>
<accession>X1H476</accession>
<comment type="caution">
    <text evidence="1">The sequence shown here is derived from an EMBL/GenBank/DDBJ whole genome shotgun (WGS) entry which is preliminary data.</text>
</comment>
<evidence type="ECO:0000313" key="1">
    <source>
        <dbReference type="EMBL" id="GAH48659.1"/>
    </source>
</evidence>
<dbReference type="EMBL" id="BARU01024345">
    <property type="protein sequence ID" value="GAH48659.1"/>
    <property type="molecule type" value="Genomic_DNA"/>
</dbReference>